<feature type="domain" description="DNA mismatch repair proteins mutS family" evidence="8">
    <location>
        <begin position="327"/>
        <end position="512"/>
    </location>
</feature>
<feature type="non-terminal residue" evidence="9">
    <location>
        <position position="526"/>
    </location>
</feature>
<evidence type="ECO:0000313" key="9">
    <source>
        <dbReference type="EMBL" id="MBI2877199.1"/>
    </source>
</evidence>
<dbReference type="EMBL" id="JACPRF010000302">
    <property type="protein sequence ID" value="MBI2877199.1"/>
    <property type="molecule type" value="Genomic_DNA"/>
</dbReference>
<dbReference type="GO" id="GO:0019843">
    <property type="term" value="F:rRNA binding"/>
    <property type="evidence" value="ECO:0007669"/>
    <property type="project" value="UniProtKB-KW"/>
</dbReference>
<dbReference type="GO" id="GO:0030983">
    <property type="term" value="F:mismatched DNA binding"/>
    <property type="evidence" value="ECO:0007669"/>
    <property type="project" value="InterPro"/>
</dbReference>
<reference evidence="9" key="1">
    <citation type="submission" date="2020-07" db="EMBL/GenBank/DDBJ databases">
        <title>Huge and variable diversity of episymbiotic CPR bacteria and DPANN archaea in groundwater ecosystems.</title>
        <authorList>
            <person name="He C.Y."/>
            <person name="Keren R."/>
            <person name="Whittaker M."/>
            <person name="Farag I.F."/>
            <person name="Doudna J."/>
            <person name="Cate J.H.D."/>
            <person name="Banfield J.F."/>
        </authorList>
    </citation>
    <scope>NUCLEOTIDE SEQUENCE</scope>
    <source>
        <strain evidence="9">NC_groundwater_672_Ag_B-0.1um_62_36</strain>
    </source>
</reference>
<organism evidence="9 10">
    <name type="scientific">Tectimicrobiota bacterium</name>
    <dbReference type="NCBI Taxonomy" id="2528274"/>
    <lineage>
        <taxon>Bacteria</taxon>
        <taxon>Pseudomonadati</taxon>
        <taxon>Nitrospinota/Tectimicrobiota group</taxon>
        <taxon>Candidatus Tectimicrobiota</taxon>
    </lineage>
</organism>
<dbReference type="NCBIfam" id="TIGR01069">
    <property type="entry name" value="mutS2"/>
    <property type="match status" value="1"/>
</dbReference>
<evidence type="ECO:0000259" key="8">
    <source>
        <dbReference type="SMART" id="SM00534"/>
    </source>
</evidence>
<dbReference type="GO" id="GO:0016887">
    <property type="term" value="F:ATP hydrolysis activity"/>
    <property type="evidence" value="ECO:0007669"/>
    <property type="project" value="InterPro"/>
</dbReference>
<accession>A0A932FZ78</accession>
<keyword evidence="9" id="KW-0540">Nuclease</keyword>
<sequence length="526" mass="58743">MSERSREALEWPKLKEKLAELATSSLGQGLCIQLPLWEDETTVSQKLQETTEFKRVLEEEDAVPMGGIHNLQHPLERARKGAVLEPRELLAVSDTLRASSRLKTYFYQRREYYPLLFRLTQPLADLRGLERTISSCFDAGGEVSDEASPVLRHLRREVRLLHQQIKDRLTSLINAPAYVHFLQEHYYTQRENRYVVLIKAEARNKVPGIVHDTSLSGATVFIEPQDLVEINNQLKMAELEVEREIYRILRELSSLVVDHALEISANLEVLGELDLTYSKARLSQLLEAGAPRVSSRHRVDLLSARHPLMVLSQKDVVPNSIRLDQEGQALIVTGPNAGGKTIALKTLGLCALMVKAGLHIPAAPGSEMPLFSEIYADIGDQQSVESDLSTFSAHLLQILEILHRAGPTTLVLLDEIATATDPDEGAALAQAILERLVEQGALTMATTHYGRLKALASQDARFVNASLEFHRADLRPTYRLIQGTPGRSFGMEIARRLGLSAEVYERAKELLGGEQEGLNRLLEDLE</sequence>
<evidence type="ECO:0000256" key="6">
    <source>
        <dbReference type="ARBA" id="ARBA00023125"/>
    </source>
</evidence>
<keyword evidence="6" id="KW-0238">DNA-binding</keyword>
<dbReference type="SUPFAM" id="SSF52540">
    <property type="entry name" value="P-loop containing nucleoside triphosphate hydrolases"/>
    <property type="match status" value="1"/>
</dbReference>
<evidence type="ECO:0000256" key="4">
    <source>
        <dbReference type="ARBA" id="ARBA00022840"/>
    </source>
</evidence>
<name>A0A932FZ78_UNCTE</name>
<dbReference type="Proteomes" id="UP000769766">
    <property type="component" value="Unassembled WGS sequence"/>
</dbReference>
<dbReference type="AlphaFoldDB" id="A0A932FZ78"/>
<dbReference type="GO" id="GO:0140664">
    <property type="term" value="F:ATP-dependent DNA damage sensor activity"/>
    <property type="evidence" value="ECO:0007669"/>
    <property type="project" value="InterPro"/>
</dbReference>
<keyword evidence="1" id="KW-0699">rRNA-binding</keyword>
<keyword evidence="4" id="KW-0067">ATP-binding</keyword>
<feature type="domain" description="DNA mismatch repair protein MutS core" evidence="7">
    <location>
        <begin position="9"/>
        <end position="312"/>
    </location>
</feature>
<evidence type="ECO:0000259" key="7">
    <source>
        <dbReference type="SMART" id="SM00533"/>
    </source>
</evidence>
<keyword evidence="9" id="KW-0255">Endonuclease</keyword>
<dbReference type="InterPro" id="IPR027417">
    <property type="entry name" value="P-loop_NTPase"/>
</dbReference>
<dbReference type="InterPro" id="IPR000432">
    <property type="entry name" value="DNA_mismatch_repair_MutS_C"/>
</dbReference>
<dbReference type="Gene3D" id="3.40.50.300">
    <property type="entry name" value="P-loop containing nucleotide triphosphate hydrolases"/>
    <property type="match status" value="1"/>
</dbReference>
<evidence type="ECO:0000256" key="5">
    <source>
        <dbReference type="ARBA" id="ARBA00022884"/>
    </source>
</evidence>
<evidence type="ECO:0000256" key="2">
    <source>
        <dbReference type="ARBA" id="ARBA00022741"/>
    </source>
</evidence>
<dbReference type="GO" id="GO:0045910">
    <property type="term" value="P:negative regulation of DNA recombination"/>
    <property type="evidence" value="ECO:0007669"/>
    <property type="project" value="InterPro"/>
</dbReference>
<comment type="caution">
    <text evidence="9">The sequence shown here is derived from an EMBL/GenBank/DDBJ whole genome shotgun (WGS) entry which is preliminary data.</text>
</comment>
<protein>
    <submittedName>
        <fullName evidence="9">Endonuclease MutS2</fullName>
    </submittedName>
</protein>
<dbReference type="GO" id="GO:0005524">
    <property type="term" value="F:ATP binding"/>
    <property type="evidence" value="ECO:0007669"/>
    <property type="project" value="UniProtKB-KW"/>
</dbReference>
<evidence type="ECO:0000313" key="10">
    <source>
        <dbReference type="Proteomes" id="UP000769766"/>
    </source>
</evidence>
<dbReference type="InterPro" id="IPR036187">
    <property type="entry name" value="DNA_mismatch_repair_MutS_sf"/>
</dbReference>
<dbReference type="PANTHER" id="PTHR48466">
    <property type="entry name" value="OS10G0509000 PROTEIN-RELATED"/>
    <property type="match status" value="1"/>
</dbReference>
<dbReference type="GO" id="GO:0004519">
    <property type="term" value="F:endonuclease activity"/>
    <property type="evidence" value="ECO:0007669"/>
    <property type="project" value="UniProtKB-KW"/>
</dbReference>
<dbReference type="FunFam" id="3.40.50.300:FF:000830">
    <property type="entry name" value="Endonuclease MutS2"/>
    <property type="match status" value="1"/>
</dbReference>
<dbReference type="InterPro" id="IPR045076">
    <property type="entry name" value="MutS"/>
</dbReference>
<dbReference type="InterPro" id="IPR007696">
    <property type="entry name" value="DNA_mismatch_repair_MutS_core"/>
</dbReference>
<dbReference type="Pfam" id="PF00488">
    <property type="entry name" value="MutS_V"/>
    <property type="match status" value="1"/>
</dbReference>
<dbReference type="PANTHER" id="PTHR48466:SF2">
    <property type="entry name" value="OS10G0509000 PROTEIN"/>
    <property type="match status" value="1"/>
</dbReference>
<dbReference type="SUPFAM" id="SSF48334">
    <property type="entry name" value="DNA repair protein MutS, domain III"/>
    <property type="match status" value="1"/>
</dbReference>
<keyword evidence="5" id="KW-0694">RNA-binding</keyword>
<keyword evidence="2" id="KW-0547">Nucleotide-binding</keyword>
<evidence type="ECO:0000256" key="3">
    <source>
        <dbReference type="ARBA" id="ARBA00022801"/>
    </source>
</evidence>
<evidence type="ECO:0000256" key="1">
    <source>
        <dbReference type="ARBA" id="ARBA00022730"/>
    </source>
</evidence>
<keyword evidence="3" id="KW-0378">Hydrolase</keyword>
<dbReference type="SMART" id="SM00533">
    <property type="entry name" value="MUTSd"/>
    <property type="match status" value="1"/>
</dbReference>
<proteinExistence type="predicted"/>
<dbReference type="InterPro" id="IPR005747">
    <property type="entry name" value="MutS2"/>
</dbReference>
<dbReference type="SMART" id="SM00534">
    <property type="entry name" value="MUTSac"/>
    <property type="match status" value="1"/>
</dbReference>
<dbReference type="GO" id="GO:0006298">
    <property type="term" value="P:mismatch repair"/>
    <property type="evidence" value="ECO:0007669"/>
    <property type="project" value="InterPro"/>
</dbReference>
<gene>
    <name evidence="9" type="ORF">HYY20_09985</name>
</gene>